<dbReference type="InterPro" id="IPR016181">
    <property type="entry name" value="Acyl_CoA_acyltransferase"/>
</dbReference>
<evidence type="ECO:0000313" key="4">
    <source>
        <dbReference type="EMBL" id="PHK94964.1"/>
    </source>
</evidence>
<comment type="caution">
    <text evidence="4">The sequence shown here is derived from an EMBL/GenBank/DDBJ whole genome shotgun (WGS) entry which is preliminary data.</text>
</comment>
<dbReference type="PANTHER" id="PTHR43420:SF47">
    <property type="entry name" value="N-ACETYLTRANSFERASE DOMAIN-CONTAINING PROTEIN"/>
    <property type="match status" value="1"/>
</dbReference>
<keyword evidence="1" id="KW-0808">Transferase</keyword>
<dbReference type="GO" id="GO:0016747">
    <property type="term" value="F:acyltransferase activity, transferring groups other than amino-acyl groups"/>
    <property type="evidence" value="ECO:0007669"/>
    <property type="project" value="InterPro"/>
</dbReference>
<proteinExistence type="predicted"/>
<name>A0A2C7AD01_9PROT</name>
<dbReference type="Pfam" id="PF00583">
    <property type="entry name" value="Acetyltransf_1"/>
    <property type="match status" value="1"/>
</dbReference>
<keyword evidence="5" id="KW-1185">Reference proteome</keyword>
<reference evidence="4 5" key="1">
    <citation type="submission" date="2017-10" db="EMBL/GenBank/DDBJ databases">
        <authorList>
            <person name="Banno H."/>
            <person name="Chua N.-H."/>
        </authorList>
    </citation>
    <scope>NUCLEOTIDE SEQUENCE [LARGE SCALE GENOMIC DNA]</scope>
    <source>
        <strain evidence="4 5">YW11</strain>
    </source>
</reference>
<organism evidence="4 5">
    <name type="scientific">Teichococcus rhizosphaerae</name>
    <dbReference type="NCBI Taxonomy" id="1335062"/>
    <lineage>
        <taxon>Bacteria</taxon>
        <taxon>Pseudomonadati</taxon>
        <taxon>Pseudomonadota</taxon>
        <taxon>Alphaproteobacteria</taxon>
        <taxon>Acetobacterales</taxon>
        <taxon>Roseomonadaceae</taxon>
        <taxon>Roseomonas</taxon>
    </lineage>
</organism>
<evidence type="ECO:0000259" key="3">
    <source>
        <dbReference type="PROSITE" id="PS51186"/>
    </source>
</evidence>
<dbReference type="AlphaFoldDB" id="A0A2C7AD01"/>
<dbReference type="PANTHER" id="PTHR43420">
    <property type="entry name" value="ACETYLTRANSFERASE"/>
    <property type="match status" value="1"/>
</dbReference>
<keyword evidence="2" id="KW-0012">Acyltransferase</keyword>
<dbReference type="Gene3D" id="3.40.630.30">
    <property type="match status" value="1"/>
</dbReference>
<dbReference type="EMBL" id="PDNU01000017">
    <property type="protein sequence ID" value="PHK94964.1"/>
    <property type="molecule type" value="Genomic_DNA"/>
</dbReference>
<evidence type="ECO:0000256" key="2">
    <source>
        <dbReference type="ARBA" id="ARBA00023315"/>
    </source>
</evidence>
<dbReference type="InterPro" id="IPR000182">
    <property type="entry name" value="GNAT_dom"/>
</dbReference>
<evidence type="ECO:0000313" key="5">
    <source>
        <dbReference type="Proteomes" id="UP000223527"/>
    </source>
</evidence>
<protein>
    <recommendedName>
        <fullName evidence="3">N-acetyltransferase domain-containing protein</fullName>
    </recommendedName>
</protein>
<dbReference type="SUPFAM" id="SSF55729">
    <property type="entry name" value="Acyl-CoA N-acyltransferases (Nat)"/>
    <property type="match status" value="1"/>
</dbReference>
<feature type="domain" description="N-acetyltransferase" evidence="3">
    <location>
        <begin position="19"/>
        <end position="175"/>
    </location>
</feature>
<dbReference type="OrthoDB" id="9794566at2"/>
<gene>
    <name evidence="4" type="ORF">CR162_11060</name>
</gene>
<evidence type="ECO:0000256" key="1">
    <source>
        <dbReference type="ARBA" id="ARBA00022679"/>
    </source>
</evidence>
<dbReference type="RefSeq" id="WP_099095610.1">
    <property type="nucleotide sequence ID" value="NZ_PDNU01000017.1"/>
</dbReference>
<sequence length="175" mass="18719">MEAPPRAPRQAPPAPAGGFAIRPATAADREALLEQMLGLNRFEHAIAGDRRTELEGARESLGAVLARAAETGGHVLVAEAAGTAAIIAHMVLCFERHPPFVAERDHGLVADLFVREPWRGQGIGRALLAEAERLTRARGLGRLLIGLVAGNHGAEATYRRAGFVPYSHTMIRRLG</sequence>
<accession>A0A2C7AD01</accession>
<dbReference type="CDD" id="cd04301">
    <property type="entry name" value="NAT_SF"/>
    <property type="match status" value="1"/>
</dbReference>
<dbReference type="InterPro" id="IPR050680">
    <property type="entry name" value="YpeA/RimI_acetyltransf"/>
</dbReference>
<dbReference type="PROSITE" id="PS51186">
    <property type="entry name" value="GNAT"/>
    <property type="match status" value="1"/>
</dbReference>
<dbReference type="Proteomes" id="UP000223527">
    <property type="component" value="Unassembled WGS sequence"/>
</dbReference>